<dbReference type="AlphaFoldDB" id="A0A6J7CLI1"/>
<dbReference type="Pfam" id="PF02779">
    <property type="entry name" value="Transket_pyr"/>
    <property type="match status" value="1"/>
</dbReference>
<dbReference type="GO" id="GO:0046872">
    <property type="term" value="F:metal ion binding"/>
    <property type="evidence" value="ECO:0007669"/>
    <property type="project" value="UniProtKB-KW"/>
</dbReference>
<dbReference type="InterPro" id="IPR033248">
    <property type="entry name" value="Transketolase_C"/>
</dbReference>
<organism evidence="14">
    <name type="scientific">freshwater metagenome</name>
    <dbReference type="NCBI Taxonomy" id="449393"/>
    <lineage>
        <taxon>unclassified sequences</taxon>
        <taxon>metagenomes</taxon>
        <taxon>ecological metagenomes</taxon>
    </lineage>
</organism>
<dbReference type="Pfam" id="PF02780">
    <property type="entry name" value="Transketolase_C"/>
    <property type="match status" value="1"/>
</dbReference>
<gene>
    <name evidence="14" type="ORF">UFOPK3381_00127</name>
</gene>
<evidence type="ECO:0000259" key="13">
    <source>
        <dbReference type="SMART" id="SM00861"/>
    </source>
</evidence>
<evidence type="ECO:0000256" key="5">
    <source>
        <dbReference type="ARBA" id="ARBA00011738"/>
    </source>
</evidence>
<comment type="subunit">
    <text evidence="5">Homodimer.</text>
</comment>
<evidence type="ECO:0000256" key="8">
    <source>
        <dbReference type="ARBA" id="ARBA00022723"/>
    </source>
</evidence>
<dbReference type="Gene3D" id="3.40.50.920">
    <property type="match status" value="1"/>
</dbReference>
<dbReference type="GO" id="GO:0008661">
    <property type="term" value="F:1-deoxy-D-xylulose-5-phosphate synthase activity"/>
    <property type="evidence" value="ECO:0007669"/>
    <property type="project" value="UniProtKB-EC"/>
</dbReference>
<keyword evidence="7" id="KW-0808">Transferase</keyword>
<keyword evidence="12" id="KW-0414">Isoprene biosynthesis</keyword>
<dbReference type="PANTHER" id="PTHR43322">
    <property type="entry name" value="1-D-DEOXYXYLULOSE 5-PHOSPHATE SYNTHASE-RELATED"/>
    <property type="match status" value="1"/>
</dbReference>
<dbReference type="Pfam" id="PF13292">
    <property type="entry name" value="DXP_synthase_N"/>
    <property type="match status" value="1"/>
</dbReference>
<dbReference type="InterPro" id="IPR009014">
    <property type="entry name" value="Transketo_C/PFOR_II"/>
</dbReference>
<dbReference type="GO" id="GO:0005829">
    <property type="term" value="C:cytosol"/>
    <property type="evidence" value="ECO:0007669"/>
    <property type="project" value="TreeGrafter"/>
</dbReference>
<evidence type="ECO:0000313" key="14">
    <source>
        <dbReference type="EMBL" id="CAB4858716.1"/>
    </source>
</evidence>
<dbReference type="SUPFAM" id="SSF52922">
    <property type="entry name" value="TK C-terminal domain-like"/>
    <property type="match status" value="1"/>
</dbReference>
<dbReference type="SMART" id="SM00861">
    <property type="entry name" value="Transket_pyr"/>
    <property type="match status" value="1"/>
</dbReference>
<comment type="pathway">
    <text evidence="3">Metabolic intermediate biosynthesis; 1-deoxy-D-xylulose 5-phosphate biosynthesis; 1-deoxy-D-xylulose 5-phosphate from D-glyceraldehyde 3-phosphate and pyruvate: step 1/1.</text>
</comment>
<evidence type="ECO:0000256" key="12">
    <source>
        <dbReference type="ARBA" id="ARBA00023229"/>
    </source>
</evidence>
<evidence type="ECO:0000256" key="11">
    <source>
        <dbReference type="ARBA" id="ARBA00023052"/>
    </source>
</evidence>
<feature type="domain" description="Transketolase-like pyrimidine-binding" evidence="13">
    <location>
        <begin position="317"/>
        <end position="480"/>
    </location>
</feature>
<dbReference type="Gene3D" id="3.40.50.970">
    <property type="match status" value="2"/>
</dbReference>
<sequence length="641" mass="68860">MLLTSINSPEDIKHLSYAELQDLAAEIREFIISAVTKTGGHLGSNLGVVELTLALHRIFSSPRDVVLWDTGHQTYVHKLLTGRRTGFEQLRKRDGISGYPNRTESEHDWIESSHASTALSYAHGLSVALQQRGELVGHGGDRRIVAVVGDGSLTGGMAFEALNNLGHHNQRVVIILNDNGRSYAPTVSKLSESLTQLRLNQTYVTTTNRLREALRKIPGLGRLAYLGFHGVTSVVREMVTPHTFFENLGVRYVGPIDGHDIASIESALTNAAEWDGPIVVHLLTEKGRGYAPAISDNQKLHDYKIPAKLDDDEVPVVSFTESFSRALVAEGSKDSRIVALTAAMAGPTGLLQFQQQFPTRFFDVGIAEQHEMTTAAGMAMGGLKPVVCVYSTFFSRAFDQANLDVGLLGLPVVMVFDRAGITGDDGPSHHGILDMALCLAIPGVTIFAPSCVEEVPVMLASALSMEAPTAIRFPKTTPRHIDGGSGVGLNARRIKQGDGSLCVVAVGKMVGHAFEAIEQMGIDASRVTLFDARVIPPDPAMITAALTHQRVLTIEDGVQHGGAGALILARLRTQAQATGAPMPTSRILGVPRAFLQHNTPDALLAEIGLDVAGVGRAMQHFLDDVPAVELELPLAPRPTFL</sequence>
<dbReference type="InterPro" id="IPR005475">
    <property type="entry name" value="Transketolase-like_Pyr-bd"/>
</dbReference>
<dbReference type="CDD" id="cd02007">
    <property type="entry name" value="TPP_DXS"/>
    <property type="match status" value="1"/>
</dbReference>
<keyword evidence="9" id="KW-0460">Magnesium</keyword>
<dbReference type="NCBIfam" id="NF003933">
    <property type="entry name" value="PRK05444.2-2"/>
    <property type="match status" value="1"/>
</dbReference>
<dbReference type="PROSITE" id="PS00801">
    <property type="entry name" value="TRANSKETOLASE_1"/>
    <property type="match status" value="1"/>
</dbReference>
<dbReference type="UniPathway" id="UPA00064">
    <property type="reaction ID" value="UER00091"/>
</dbReference>
<protein>
    <recommendedName>
        <fullName evidence="6">1-deoxy-D-xylulose-5-phosphate synthase</fullName>
        <ecNumber evidence="6">2.2.1.7</ecNumber>
    </recommendedName>
</protein>
<comment type="similarity">
    <text evidence="4">Belongs to the transketolase family. DXPS subfamily.</text>
</comment>
<accession>A0A6J7CLI1</accession>
<dbReference type="EMBL" id="CAFBLN010000002">
    <property type="protein sequence ID" value="CAB4858716.1"/>
    <property type="molecule type" value="Genomic_DNA"/>
</dbReference>
<evidence type="ECO:0000256" key="1">
    <source>
        <dbReference type="ARBA" id="ARBA00001946"/>
    </source>
</evidence>
<keyword evidence="10" id="KW-0784">Thiamine biosynthesis</keyword>
<proteinExistence type="inferred from homology"/>
<keyword evidence="11" id="KW-0786">Thiamine pyrophosphate</keyword>
<dbReference type="HAMAP" id="MF_00315">
    <property type="entry name" value="DXP_synth"/>
    <property type="match status" value="1"/>
</dbReference>
<dbReference type="EC" id="2.2.1.7" evidence="6"/>
<dbReference type="PANTHER" id="PTHR43322:SF5">
    <property type="entry name" value="1-DEOXY-D-XYLULOSE-5-PHOSPHATE SYNTHASE, CHLOROPLASTIC"/>
    <property type="match status" value="1"/>
</dbReference>
<dbReference type="GO" id="GO:0016114">
    <property type="term" value="P:terpenoid biosynthetic process"/>
    <property type="evidence" value="ECO:0007669"/>
    <property type="project" value="InterPro"/>
</dbReference>
<keyword evidence="8" id="KW-0479">Metal-binding</keyword>
<dbReference type="InterPro" id="IPR049557">
    <property type="entry name" value="Transketolase_CS"/>
</dbReference>
<evidence type="ECO:0000256" key="2">
    <source>
        <dbReference type="ARBA" id="ARBA00001964"/>
    </source>
</evidence>
<evidence type="ECO:0000256" key="6">
    <source>
        <dbReference type="ARBA" id="ARBA00013150"/>
    </source>
</evidence>
<evidence type="ECO:0000256" key="9">
    <source>
        <dbReference type="ARBA" id="ARBA00022842"/>
    </source>
</evidence>
<dbReference type="CDD" id="cd07033">
    <property type="entry name" value="TPP_PYR_DXS_TK_like"/>
    <property type="match status" value="1"/>
</dbReference>
<dbReference type="InterPro" id="IPR005477">
    <property type="entry name" value="Dxylulose-5-P_synthase"/>
</dbReference>
<comment type="cofactor">
    <cofactor evidence="1">
        <name>Mg(2+)</name>
        <dbReference type="ChEBI" id="CHEBI:18420"/>
    </cofactor>
</comment>
<evidence type="ECO:0000256" key="4">
    <source>
        <dbReference type="ARBA" id="ARBA00011081"/>
    </source>
</evidence>
<evidence type="ECO:0000256" key="10">
    <source>
        <dbReference type="ARBA" id="ARBA00022977"/>
    </source>
</evidence>
<dbReference type="NCBIfam" id="TIGR00204">
    <property type="entry name" value="dxs"/>
    <property type="match status" value="1"/>
</dbReference>
<name>A0A6J7CLI1_9ZZZZ</name>
<evidence type="ECO:0000256" key="7">
    <source>
        <dbReference type="ARBA" id="ARBA00022679"/>
    </source>
</evidence>
<dbReference type="GO" id="GO:0009228">
    <property type="term" value="P:thiamine biosynthetic process"/>
    <property type="evidence" value="ECO:0007669"/>
    <property type="project" value="UniProtKB-KW"/>
</dbReference>
<dbReference type="SUPFAM" id="SSF52518">
    <property type="entry name" value="Thiamin diphosphate-binding fold (THDP-binding)"/>
    <property type="match status" value="1"/>
</dbReference>
<dbReference type="GO" id="GO:0019288">
    <property type="term" value="P:isopentenyl diphosphate biosynthetic process, methylerythritol 4-phosphate pathway"/>
    <property type="evidence" value="ECO:0007669"/>
    <property type="project" value="TreeGrafter"/>
</dbReference>
<dbReference type="InterPro" id="IPR029061">
    <property type="entry name" value="THDP-binding"/>
</dbReference>
<reference evidence="14" key="1">
    <citation type="submission" date="2020-05" db="EMBL/GenBank/DDBJ databases">
        <authorList>
            <person name="Chiriac C."/>
            <person name="Salcher M."/>
            <person name="Ghai R."/>
            <person name="Kavagutti S V."/>
        </authorList>
    </citation>
    <scope>NUCLEOTIDE SEQUENCE</scope>
</reference>
<comment type="cofactor">
    <cofactor evidence="2">
        <name>thiamine diphosphate</name>
        <dbReference type="ChEBI" id="CHEBI:58937"/>
    </cofactor>
</comment>
<evidence type="ECO:0000256" key="3">
    <source>
        <dbReference type="ARBA" id="ARBA00004980"/>
    </source>
</evidence>